<comment type="function">
    <text evidence="5">Activates the tRNA-splicing ligase complex by facilitating the enzymatic turnover of catalytic subunit RtcB. Acts by promoting the guanylylation of RtcB, a key intermediate step in tRNA ligation. Can also alter the NTP specificity of RtcB such that ATP, dGTP or ITP is used efficiently.</text>
</comment>
<reference evidence="7 8" key="1">
    <citation type="journal article" date="2016" name="Nat. Commun.">
        <title>Thousands of microbial genomes shed light on interconnected biogeochemical processes in an aquifer system.</title>
        <authorList>
            <person name="Anantharaman K."/>
            <person name="Brown C.T."/>
            <person name="Hug L.A."/>
            <person name="Sharon I."/>
            <person name="Castelle C.J."/>
            <person name="Probst A.J."/>
            <person name="Thomas B.C."/>
            <person name="Singh A."/>
            <person name="Wilkins M.J."/>
            <person name="Karaoz U."/>
            <person name="Brodie E.L."/>
            <person name="Williams K.H."/>
            <person name="Hubbard S.S."/>
            <person name="Banfield J.F."/>
        </authorList>
    </citation>
    <scope>NUCLEOTIDE SEQUENCE [LARGE SCALE GENOMIC DNA]</scope>
</reference>
<dbReference type="PANTHER" id="PTHR12682">
    <property type="entry name" value="ARCHEASE"/>
    <property type="match status" value="1"/>
</dbReference>
<dbReference type="InterPro" id="IPR022952">
    <property type="entry name" value="Archease_arc"/>
</dbReference>
<proteinExistence type="inferred from homology"/>
<name>A0A1F2WR16_9ACTN</name>
<dbReference type="EMBL" id="MELK01000016">
    <property type="protein sequence ID" value="OFW59332.1"/>
    <property type="molecule type" value="Genomic_DNA"/>
</dbReference>
<dbReference type="NCBIfam" id="NF001617">
    <property type="entry name" value="PRK00407.1"/>
    <property type="match status" value="1"/>
</dbReference>
<dbReference type="Proteomes" id="UP000177876">
    <property type="component" value="Unassembled WGS sequence"/>
</dbReference>
<dbReference type="InterPro" id="IPR023572">
    <property type="entry name" value="Archease_dom"/>
</dbReference>
<evidence type="ECO:0000256" key="4">
    <source>
        <dbReference type="ARBA" id="ARBA00022837"/>
    </source>
</evidence>
<feature type="binding site" evidence="5">
    <location>
        <position position="138"/>
    </location>
    <ligand>
        <name>Ca(2+)</name>
        <dbReference type="ChEBI" id="CHEBI:29108"/>
    </ligand>
</feature>
<sequence>MIRYEAIEHTADAGIRAYGSSLAGVFENCALGMMSLMIEAEGVEQRERVRIEAGGIDLEALLVAWLSEILFRVEAEGWAFGDFQVDEISDTSVSGSGIGERLDPEKHGVKMEIKAATYHMLEVGEKDGHWSAQVIFDV</sequence>
<comment type="similarity">
    <text evidence="1 5">Belongs to the archease family.</text>
</comment>
<dbReference type="SUPFAM" id="SSF69819">
    <property type="entry name" value="MTH1598-like"/>
    <property type="match status" value="1"/>
</dbReference>
<evidence type="ECO:0000256" key="5">
    <source>
        <dbReference type="HAMAP-Rule" id="MF_01222"/>
    </source>
</evidence>
<comment type="caution">
    <text evidence="7">The sequence shown here is derived from an EMBL/GenBank/DDBJ whole genome shotgun (WGS) entry which is preliminary data.</text>
</comment>
<protein>
    <recommendedName>
        <fullName evidence="5">Protein archease</fullName>
    </recommendedName>
</protein>
<feature type="binding site" evidence="5">
    <location>
        <position position="12"/>
    </location>
    <ligand>
        <name>Ca(2+)</name>
        <dbReference type="ChEBI" id="CHEBI:29108"/>
    </ligand>
</feature>
<feature type="domain" description="Archease" evidence="6">
    <location>
        <begin position="4"/>
        <end position="138"/>
    </location>
</feature>
<keyword evidence="2 5" id="KW-0819">tRNA processing</keyword>
<dbReference type="Pfam" id="PF01951">
    <property type="entry name" value="Archease"/>
    <property type="match status" value="1"/>
</dbReference>
<dbReference type="AlphaFoldDB" id="A0A1F2WR16"/>
<organism evidence="7 8">
    <name type="scientific">Candidatus Solincola sediminis</name>
    <dbReference type="NCBI Taxonomy" id="1797199"/>
    <lineage>
        <taxon>Bacteria</taxon>
        <taxon>Bacillati</taxon>
        <taxon>Actinomycetota</taxon>
        <taxon>Candidatus Geothermincolia</taxon>
        <taxon>Candidatus Geothermincolales</taxon>
        <taxon>Candidatus Geothermincolaceae</taxon>
        <taxon>Candidatus Solincola</taxon>
    </lineage>
</organism>
<feature type="binding site" evidence="5">
    <location>
        <position position="137"/>
    </location>
    <ligand>
        <name>Ca(2+)</name>
        <dbReference type="ChEBI" id="CHEBI:29108"/>
    </ligand>
</feature>
<evidence type="ECO:0000313" key="7">
    <source>
        <dbReference type="EMBL" id="OFW59332.1"/>
    </source>
</evidence>
<keyword evidence="3 5" id="KW-0479">Metal-binding</keyword>
<evidence type="ECO:0000256" key="3">
    <source>
        <dbReference type="ARBA" id="ARBA00022723"/>
    </source>
</evidence>
<keyword evidence="4 5" id="KW-0106">Calcium</keyword>
<dbReference type="STRING" id="1797197.A2Y75_10845"/>
<dbReference type="InterPro" id="IPR002804">
    <property type="entry name" value="Archease"/>
</dbReference>
<dbReference type="GO" id="GO:0005509">
    <property type="term" value="F:calcium ion binding"/>
    <property type="evidence" value="ECO:0007669"/>
    <property type="project" value="UniProtKB-UniRule"/>
</dbReference>
<evidence type="ECO:0000256" key="2">
    <source>
        <dbReference type="ARBA" id="ARBA00022694"/>
    </source>
</evidence>
<accession>A0A1F2WR16</accession>
<evidence type="ECO:0000256" key="1">
    <source>
        <dbReference type="ARBA" id="ARBA00007963"/>
    </source>
</evidence>
<dbReference type="GO" id="GO:0006388">
    <property type="term" value="P:tRNA splicing, via endonucleolytic cleavage and ligation"/>
    <property type="evidence" value="ECO:0007669"/>
    <property type="project" value="UniProtKB-UniRule"/>
</dbReference>
<evidence type="ECO:0000259" key="6">
    <source>
        <dbReference type="Pfam" id="PF01951"/>
    </source>
</evidence>
<dbReference type="InterPro" id="IPR036820">
    <property type="entry name" value="Archease_dom_sf"/>
</dbReference>
<dbReference type="Gene3D" id="3.55.10.10">
    <property type="entry name" value="Archease domain"/>
    <property type="match status" value="1"/>
</dbReference>
<evidence type="ECO:0000313" key="8">
    <source>
        <dbReference type="Proteomes" id="UP000177876"/>
    </source>
</evidence>
<dbReference type="HAMAP" id="MF_01222">
    <property type="entry name" value="Archease_arch"/>
    <property type="match status" value="1"/>
</dbReference>
<gene>
    <name evidence="7" type="ORF">A2Y75_10845</name>
</gene>
<dbReference type="PANTHER" id="PTHR12682:SF11">
    <property type="entry name" value="PROTEIN ARCHEASE"/>
    <property type="match status" value="1"/>
</dbReference>